<evidence type="ECO:0000313" key="1">
    <source>
        <dbReference type="EMBL" id="KAG2599307.1"/>
    </source>
</evidence>
<evidence type="ECO:0000313" key="2">
    <source>
        <dbReference type="Proteomes" id="UP000823388"/>
    </source>
</evidence>
<gene>
    <name evidence="1" type="ORF">PVAP13_5KG381700</name>
</gene>
<name>A0A8T0SME5_PANVG</name>
<protein>
    <submittedName>
        <fullName evidence="1">Uncharacterized protein</fullName>
    </submittedName>
</protein>
<reference evidence="1" key="1">
    <citation type="submission" date="2020-05" db="EMBL/GenBank/DDBJ databases">
        <title>WGS assembly of Panicum virgatum.</title>
        <authorList>
            <person name="Lovell J.T."/>
            <person name="Jenkins J."/>
            <person name="Shu S."/>
            <person name="Juenger T.E."/>
            <person name="Schmutz J."/>
        </authorList>
    </citation>
    <scope>NUCLEOTIDE SEQUENCE</scope>
    <source>
        <strain evidence="1">AP13</strain>
    </source>
</reference>
<organism evidence="1 2">
    <name type="scientific">Panicum virgatum</name>
    <name type="common">Blackwell switchgrass</name>
    <dbReference type="NCBI Taxonomy" id="38727"/>
    <lineage>
        <taxon>Eukaryota</taxon>
        <taxon>Viridiplantae</taxon>
        <taxon>Streptophyta</taxon>
        <taxon>Embryophyta</taxon>
        <taxon>Tracheophyta</taxon>
        <taxon>Spermatophyta</taxon>
        <taxon>Magnoliopsida</taxon>
        <taxon>Liliopsida</taxon>
        <taxon>Poales</taxon>
        <taxon>Poaceae</taxon>
        <taxon>PACMAD clade</taxon>
        <taxon>Panicoideae</taxon>
        <taxon>Panicodae</taxon>
        <taxon>Paniceae</taxon>
        <taxon>Panicinae</taxon>
        <taxon>Panicum</taxon>
        <taxon>Panicum sect. Hiantes</taxon>
    </lineage>
</organism>
<dbReference type="EMBL" id="CM029045">
    <property type="protein sequence ID" value="KAG2599307.1"/>
    <property type="molecule type" value="Genomic_DNA"/>
</dbReference>
<proteinExistence type="predicted"/>
<sequence>MENLLHGMLGFFPIGDAICSESDMVKLLVFQGASGGFGSSGLSESFFFLQDGDVEISCGFPMRGVGFLVQKEEEDGGSTVWSMMKMIGEQYWLLGSFVFPYVLAEGGLDSPLLGLSSELVTSSAAADSVRSSDFVGASGSFLFQDFDGDGRCALGGRRFAAKSWRSLSISWTSSSLSRRVSSSI</sequence>
<dbReference type="Proteomes" id="UP000823388">
    <property type="component" value="Chromosome 5K"/>
</dbReference>
<dbReference type="AlphaFoldDB" id="A0A8T0SME5"/>
<accession>A0A8T0SME5</accession>
<keyword evidence="2" id="KW-1185">Reference proteome</keyword>
<comment type="caution">
    <text evidence="1">The sequence shown here is derived from an EMBL/GenBank/DDBJ whole genome shotgun (WGS) entry which is preliminary data.</text>
</comment>